<comment type="caution">
    <text evidence="29">The sequence shown here is derived from an EMBL/GenBank/DDBJ whole genome shotgun (WGS) entry which is preliminary data.</text>
</comment>
<evidence type="ECO:0000256" key="2">
    <source>
        <dbReference type="ARBA" id="ARBA00004236"/>
    </source>
</evidence>
<evidence type="ECO:0000256" key="15">
    <source>
        <dbReference type="ARBA" id="ARBA00023136"/>
    </source>
</evidence>
<keyword evidence="11 23" id="KW-0808">Transferase</keyword>
<comment type="catalytic activity">
    <reaction evidence="21">
        <text>[GlcNAc-(1-&gt;4)-Mur2Ac(oyl-L-Ala-gamma-D-Glu-L-Lys-D-Ala-D-Ala)](n)-di-trans,octa-cis-undecaprenyl diphosphate + beta-D-GlcNAc-(1-&gt;4)-Mur2Ac(oyl-L-Ala-gamma-D-Glu-L-Lys-D-Ala-D-Ala)-di-trans,octa-cis-undecaprenyl diphosphate = [GlcNAc-(1-&gt;4)-Mur2Ac(oyl-L-Ala-gamma-D-Glu-L-Lys-D-Ala-D-Ala)](n+1)-di-trans,octa-cis-undecaprenyl diphosphate + di-trans,octa-cis-undecaprenyl diphosphate + H(+)</text>
        <dbReference type="Rhea" id="RHEA:23708"/>
        <dbReference type="Rhea" id="RHEA-COMP:9602"/>
        <dbReference type="Rhea" id="RHEA-COMP:9603"/>
        <dbReference type="ChEBI" id="CHEBI:15378"/>
        <dbReference type="ChEBI" id="CHEBI:58405"/>
        <dbReference type="ChEBI" id="CHEBI:60033"/>
        <dbReference type="ChEBI" id="CHEBI:78435"/>
        <dbReference type="EC" id="2.4.99.28"/>
    </reaction>
</comment>
<dbReference type="GO" id="GO:0030288">
    <property type="term" value="C:outer membrane-bounded periplasmic space"/>
    <property type="evidence" value="ECO:0007669"/>
    <property type="project" value="TreeGrafter"/>
</dbReference>
<dbReference type="InterPro" id="IPR036950">
    <property type="entry name" value="PBP_transglycosylase"/>
</dbReference>
<keyword evidence="15 25" id="KW-0472">Membrane</keyword>
<dbReference type="GO" id="GO:0008955">
    <property type="term" value="F:peptidoglycan glycosyltransferase activity"/>
    <property type="evidence" value="ECO:0007669"/>
    <property type="project" value="UniProtKB-UniRule"/>
</dbReference>
<dbReference type="InterPro" id="IPR028166">
    <property type="entry name" value="UB2H"/>
</dbReference>
<feature type="active site" description="Proton donor; for transglycosylase activity" evidence="24">
    <location>
        <position position="185"/>
    </location>
</feature>
<evidence type="ECO:0000256" key="3">
    <source>
        <dbReference type="ARBA" id="ARBA00004752"/>
    </source>
</evidence>
<evidence type="ECO:0000256" key="16">
    <source>
        <dbReference type="ARBA" id="ARBA00023251"/>
    </source>
</evidence>
<feature type="domain" description="Bifunctional transglycosylase second" evidence="28">
    <location>
        <begin position="65"/>
        <end position="149"/>
    </location>
</feature>
<keyword evidence="9" id="KW-0645">Protease</keyword>
<evidence type="ECO:0000256" key="1">
    <source>
        <dbReference type="ARBA" id="ARBA00002624"/>
    </source>
</evidence>
<dbReference type="InterPro" id="IPR001264">
    <property type="entry name" value="Glyco_trans_51"/>
</dbReference>
<dbReference type="AlphaFoldDB" id="A0A4S3KJY9"/>
<dbReference type="GO" id="GO:0008658">
    <property type="term" value="F:penicillin binding"/>
    <property type="evidence" value="ECO:0007669"/>
    <property type="project" value="UniProtKB-UniRule"/>
</dbReference>
<keyword evidence="18 23" id="KW-0961">Cell wall biogenesis/degradation</keyword>
<evidence type="ECO:0000256" key="24">
    <source>
        <dbReference type="PIRSR" id="PIRSR002799-1"/>
    </source>
</evidence>
<keyword evidence="17" id="KW-0511">Multifunctional enzyme</keyword>
<feature type="transmembrane region" description="Helical" evidence="25">
    <location>
        <begin position="21"/>
        <end position="39"/>
    </location>
</feature>
<dbReference type="Gene3D" id="3.40.710.10">
    <property type="entry name" value="DD-peptidase/beta-lactamase superfamily"/>
    <property type="match status" value="1"/>
</dbReference>
<reference evidence="29 30" key="1">
    <citation type="submission" date="2017-02" db="EMBL/GenBank/DDBJ databases">
        <title>Whole genome sequencing of Metallibacterium scheffleri DSM 24874 (T).</title>
        <authorList>
            <person name="Kumar S."/>
            <person name="Patil P."/>
            <person name="Patil P.B."/>
        </authorList>
    </citation>
    <scope>NUCLEOTIDE SEQUENCE [LARGE SCALE GENOMIC DNA]</scope>
    <source>
        <strain evidence="29 30">DSM 24874</strain>
    </source>
</reference>
<comment type="pathway">
    <text evidence="3 23">Cell wall biogenesis; peptidoglycan biosynthesis.</text>
</comment>
<dbReference type="Pfam" id="PF00912">
    <property type="entry name" value="Transgly"/>
    <property type="match status" value="1"/>
</dbReference>
<evidence type="ECO:0000256" key="23">
    <source>
        <dbReference type="PIRNR" id="PIRNR002799"/>
    </source>
</evidence>
<dbReference type="SUPFAM" id="SSF53955">
    <property type="entry name" value="Lysozyme-like"/>
    <property type="match status" value="1"/>
</dbReference>
<keyword evidence="25" id="KW-0812">Transmembrane</keyword>
<comment type="subcellular location">
    <subcellularLocation>
        <location evidence="2">Cell membrane</location>
    </subcellularLocation>
</comment>
<proteinExistence type="inferred from homology"/>
<dbReference type="Gene3D" id="1.10.3810.10">
    <property type="entry name" value="Biosynthetic peptidoglycan transglycosylase-like"/>
    <property type="match status" value="1"/>
</dbReference>
<keyword evidence="10 23" id="KW-0328">Glycosyltransferase</keyword>
<dbReference type="InterPro" id="IPR012338">
    <property type="entry name" value="Beta-lactam/transpept-like"/>
</dbReference>
<dbReference type="GO" id="GO:0009002">
    <property type="term" value="F:serine-type D-Ala-D-Ala carboxypeptidase activity"/>
    <property type="evidence" value="ECO:0007669"/>
    <property type="project" value="UniProtKB-EC"/>
</dbReference>
<dbReference type="InterPro" id="IPR023346">
    <property type="entry name" value="Lysozyme-like_dom_sf"/>
</dbReference>
<protein>
    <recommendedName>
        <fullName evidence="6 22">Penicillin-binding protein 1B</fullName>
        <shortName evidence="23">PBP-1b</shortName>
        <shortName evidence="23">PBP1b</shortName>
    </recommendedName>
    <alternativeName>
        <fullName evidence="19 23">Murein polymerase</fullName>
    </alternativeName>
</protein>
<dbReference type="InterPro" id="IPR001460">
    <property type="entry name" value="PCN-bd_Tpept"/>
</dbReference>
<comment type="function">
    <text evidence="1 23">Cell wall formation. Synthesis of cross-linked peptidoglycan from the lipid intermediates. The enzyme has a penicillin-insensitive transglycosylase N-terminal domain (formation of linear glycan strands) and a penicillin-sensitive transpeptidase C-terminal domain (cross-linking of the peptide subunits).</text>
</comment>
<evidence type="ECO:0000313" key="30">
    <source>
        <dbReference type="Proteomes" id="UP000307749"/>
    </source>
</evidence>
<name>A0A4S3KJY9_9GAMM</name>
<comment type="similarity">
    <text evidence="4 23">In the C-terminal section; belongs to the transpeptidase family.</text>
</comment>
<dbReference type="GO" id="GO:0006508">
    <property type="term" value="P:proteolysis"/>
    <property type="evidence" value="ECO:0007669"/>
    <property type="project" value="UniProtKB-KW"/>
</dbReference>
<dbReference type="InterPro" id="IPR011813">
    <property type="entry name" value="PBP_1b"/>
</dbReference>
<dbReference type="STRING" id="993689.GCA_002077135_03343"/>
<feature type="domain" description="Penicillin-binding protein transpeptidase" evidence="26">
    <location>
        <begin position="423"/>
        <end position="667"/>
    </location>
</feature>
<organism evidence="29 30">
    <name type="scientific">Metallibacterium scheffleri</name>
    <dbReference type="NCBI Taxonomy" id="993689"/>
    <lineage>
        <taxon>Bacteria</taxon>
        <taxon>Pseudomonadati</taxon>
        <taxon>Pseudomonadota</taxon>
        <taxon>Gammaproteobacteria</taxon>
        <taxon>Lysobacterales</taxon>
        <taxon>Rhodanobacteraceae</taxon>
        <taxon>Metallibacterium</taxon>
    </lineage>
</organism>
<evidence type="ECO:0000256" key="14">
    <source>
        <dbReference type="ARBA" id="ARBA00022984"/>
    </source>
</evidence>
<keyword evidence="14 23" id="KW-0573">Peptidoglycan synthesis</keyword>
<evidence type="ECO:0000256" key="17">
    <source>
        <dbReference type="ARBA" id="ARBA00023268"/>
    </source>
</evidence>
<evidence type="ECO:0000313" key="29">
    <source>
        <dbReference type="EMBL" id="THD09117.1"/>
    </source>
</evidence>
<accession>A0A4S3KJY9</accession>
<evidence type="ECO:0000256" key="8">
    <source>
        <dbReference type="ARBA" id="ARBA00022645"/>
    </source>
</evidence>
<gene>
    <name evidence="29" type="ORF">B1806_12100</name>
</gene>
<comment type="catalytic activity">
    <reaction evidence="20">
        <text>Preferential cleavage: (Ac)2-L-Lys-D-Ala-|-D-Ala. Also transpeptidation of peptidyl-alanyl moieties that are N-acyl substituents of D-alanine.</text>
        <dbReference type="EC" id="3.4.16.4"/>
    </reaction>
</comment>
<evidence type="ECO:0000256" key="12">
    <source>
        <dbReference type="ARBA" id="ARBA00022801"/>
    </source>
</evidence>
<keyword evidence="30" id="KW-1185">Reference proteome</keyword>
<evidence type="ECO:0000256" key="11">
    <source>
        <dbReference type="ARBA" id="ARBA00022679"/>
    </source>
</evidence>
<keyword evidence="7" id="KW-1003">Cell membrane</keyword>
<evidence type="ECO:0000259" key="28">
    <source>
        <dbReference type="Pfam" id="PF14814"/>
    </source>
</evidence>
<comment type="similarity">
    <text evidence="5 23">In the N-terminal section; belongs to the glycosyltransferase 51 family.</text>
</comment>
<dbReference type="Pfam" id="PF14814">
    <property type="entry name" value="UB2H"/>
    <property type="match status" value="1"/>
</dbReference>
<dbReference type="GO" id="GO:0071555">
    <property type="term" value="P:cell wall organization"/>
    <property type="evidence" value="ECO:0007669"/>
    <property type="project" value="UniProtKB-UniRule"/>
</dbReference>
<evidence type="ECO:0000259" key="26">
    <source>
        <dbReference type="Pfam" id="PF00905"/>
    </source>
</evidence>
<feature type="domain" description="Glycosyl transferase family 51" evidence="27">
    <location>
        <begin position="155"/>
        <end position="332"/>
    </location>
</feature>
<feature type="active site" description="Acyl-ester intermediate; for transpeptidase activity" evidence="24">
    <location>
        <position position="461"/>
    </location>
</feature>
<evidence type="ECO:0000256" key="6">
    <source>
        <dbReference type="ARBA" id="ARBA00018637"/>
    </source>
</evidence>
<evidence type="ECO:0000256" key="18">
    <source>
        <dbReference type="ARBA" id="ARBA00023316"/>
    </source>
</evidence>
<dbReference type="Pfam" id="PF00905">
    <property type="entry name" value="Transpeptidase"/>
    <property type="match status" value="1"/>
</dbReference>
<dbReference type="GO" id="GO:0008360">
    <property type="term" value="P:regulation of cell shape"/>
    <property type="evidence" value="ECO:0007669"/>
    <property type="project" value="UniProtKB-UniRule"/>
</dbReference>
<dbReference type="GO" id="GO:0009252">
    <property type="term" value="P:peptidoglycan biosynthetic process"/>
    <property type="evidence" value="ECO:0007669"/>
    <property type="project" value="UniProtKB-UniRule"/>
</dbReference>
<dbReference type="SUPFAM" id="SSF56601">
    <property type="entry name" value="beta-lactamase/transpeptidase-like"/>
    <property type="match status" value="1"/>
</dbReference>
<dbReference type="GO" id="GO:0005886">
    <property type="term" value="C:plasma membrane"/>
    <property type="evidence" value="ECO:0007669"/>
    <property type="project" value="UniProtKB-SubCell"/>
</dbReference>
<dbReference type="NCBIfam" id="TIGR02071">
    <property type="entry name" value="PBP_1b"/>
    <property type="match status" value="1"/>
</dbReference>
<keyword evidence="16" id="KW-0046">Antibiotic resistance</keyword>
<evidence type="ECO:0000256" key="10">
    <source>
        <dbReference type="ARBA" id="ARBA00022676"/>
    </source>
</evidence>
<dbReference type="EMBL" id="MWQO01000042">
    <property type="protein sequence ID" value="THD09117.1"/>
    <property type="molecule type" value="Genomic_DNA"/>
</dbReference>
<dbReference type="InterPro" id="IPR050396">
    <property type="entry name" value="Glycosyltr_51/Transpeptidase"/>
</dbReference>
<sequence>MARMTVRERLRPWWALLRWPFWLGLGLLLGFGGPYTWVLNQRVAQRFGDLEFSQPTRVYARPLALAAGTPMNAATLRQELRFADYTPSQDARVPGTWNESGASFVIASRGYADPTGGELPRRVRVTLAGDQVQSLFDTTAQRPLAAWHLDPARIATLYGAHQEEREVVHLRQLPPLLVTGLQAVEDRDFNNHIGIDFSGIARAMLADVRSGSLAQGGSTLTQQLVRNLFLDRSRTLVRKLNEALISVLITAHYSRGRILDAYMNEVYLGQQGGQAIHGFAAGSRYWFGRPLSALRPQEIALLVGLVRGPSYYDPRRYPERALQRRNVVLHEFQQTGLITRPMLAYALAAPLGVTPVPRLPRDRFPAFMDLVRRQLRQDFSAQRLRAGALAVYTTLDPAAQLDAEAALDATLDGFGPRGEALQGAVVVTDARTGAVRALVGGRDAGVPGFNRALDARRQIGSTIKPFVYLVALAQPQQWSLASVLDDEPITVPLSGGRSWTPRNDDHISHGPTLLVDALAHSYNQATVHLGMAVGLARIHRFITSFGLSVPINPDPSLLLGAQDFSPYELAELYQFLASDGRAEPLRAVRGVLDADGKLLKRYDSATVKPEYQSAVRLLTWALQQVPREGTARALGASPLGVLDAAGKTGTSENQRDAWFAGYTGSDLAVVWVGRDDNEPTPLWGATGALPVWMRLFQRLPTRPLPAASMPGLDMVWINPATGHRTSAVCSGARQLPFIAGYTPTEEDSCLFDQFKHWLQGPAPASSG</sequence>
<dbReference type="Gene3D" id="3.30.2060.10">
    <property type="entry name" value="Penicillin-binding protein 1b domain"/>
    <property type="match status" value="1"/>
</dbReference>
<evidence type="ECO:0000259" key="27">
    <source>
        <dbReference type="Pfam" id="PF00912"/>
    </source>
</evidence>
<evidence type="ECO:0000256" key="21">
    <source>
        <dbReference type="ARBA" id="ARBA00049902"/>
    </source>
</evidence>
<evidence type="ECO:0000256" key="19">
    <source>
        <dbReference type="ARBA" id="ARBA00032454"/>
    </source>
</evidence>
<dbReference type="Proteomes" id="UP000307749">
    <property type="component" value="Unassembled WGS sequence"/>
</dbReference>
<keyword evidence="13 23" id="KW-0133">Cell shape</keyword>
<keyword evidence="12" id="KW-0378">Hydrolase</keyword>
<evidence type="ECO:0000256" key="25">
    <source>
        <dbReference type="SAM" id="Phobius"/>
    </source>
</evidence>
<evidence type="ECO:0000256" key="22">
    <source>
        <dbReference type="NCBIfam" id="TIGR02071"/>
    </source>
</evidence>
<evidence type="ECO:0000256" key="7">
    <source>
        <dbReference type="ARBA" id="ARBA00022475"/>
    </source>
</evidence>
<dbReference type="PANTHER" id="PTHR32282">
    <property type="entry name" value="BINDING PROTEIN TRANSPEPTIDASE, PUTATIVE-RELATED"/>
    <property type="match status" value="1"/>
</dbReference>
<dbReference type="PANTHER" id="PTHR32282:SF11">
    <property type="entry name" value="PENICILLIN-BINDING PROTEIN 1B"/>
    <property type="match status" value="1"/>
</dbReference>
<keyword evidence="25" id="KW-1133">Transmembrane helix</keyword>
<dbReference type="GO" id="GO:0009274">
    <property type="term" value="C:peptidoglycan-based cell wall"/>
    <property type="evidence" value="ECO:0007669"/>
    <property type="project" value="UniProtKB-UniRule"/>
</dbReference>
<evidence type="ECO:0000256" key="4">
    <source>
        <dbReference type="ARBA" id="ARBA00007090"/>
    </source>
</evidence>
<dbReference type="PIRSF" id="PIRSF002799">
    <property type="entry name" value="PBP_1b"/>
    <property type="match status" value="1"/>
</dbReference>
<evidence type="ECO:0000256" key="5">
    <source>
        <dbReference type="ARBA" id="ARBA00007739"/>
    </source>
</evidence>
<evidence type="ECO:0000256" key="13">
    <source>
        <dbReference type="ARBA" id="ARBA00022960"/>
    </source>
</evidence>
<evidence type="ECO:0000256" key="9">
    <source>
        <dbReference type="ARBA" id="ARBA00022670"/>
    </source>
</evidence>
<dbReference type="UniPathway" id="UPA00219"/>
<keyword evidence="8" id="KW-0121">Carboxypeptidase</keyword>
<dbReference type="GO" id="GO:0046677">
    <property type="term" value="P:response to antibiotic"/>
    <property type="evidence" value="ECO:0007669"/>
    <property type="project" value="UniProtKB-UniRule"/>
</dbReference>
<evidence type="ECO:0000256" key="20">
    <source>
        <dbReference type="ARBA" id="ARBA00034000"/>
    </source>
</evidence>